<dbReference type="AlphaFoldDB" id="A0A0F7V9D0"/>
<organism evidence="1">
    <name type="scientific">Toxoplasma gondii (strain ATCC 50861 / VEG)</name>
    <dbReference type="NCBI Taxonomy" id="432359"/>
    <lineage>
        <taxon>Eukaryota</taxon>
        <taxon>Sar</taxon>
        <taxon>Alveolata</taxon>
        <taxon>Apicomplexa</taxon>
        <taxon>Conoidasida</taxon>
        <taxon>Coccidia</taxon>
        <taxon>Eucoccidiorida</taxon>
        <taxon>Eimeriorina</taxon>
        <taxon>Sarcocystidae</taxon>
        <taxon>Toxoplasma</taxon>
    </lineage>
</organism>
<name>A0A0F7V9D0_TOXGV</name>
<gene>
    <name evidence="1" type="ORF">BN1205_101680</name>
</gene>
<sequence length="163" mass="18132">MLDHGAVNQYTNAASPRVAAKWTFSYTSSGCLKSCETLSRTRKTTESRLSEEAGGPYARKHSFFSPPAIRPVRLAPPPLPRLNLKAMTNPRRTVSIQVMTRRKTTPSLCSGGRESRVGMADPAILRRSLAFALPLCVKKTWNIVVCIAASLDERRRRCQHFTS</sequence>
<evidence type="ECO:0000313" key="1">
    <source>
        <dbReference type="EMBL" id="CEL77839.1"/>
    </source>
</evidence>
<proteinExistence type="predicted"/>
<protein>
    <submittedName>
        <fullName evidence="1">Uncharacterized protein</fullName>
    </submittedName>
</protein>
<accession>A0A0F7V9D0</accession>
<reference evidence="1" key="1">
    <citation type="journal article" date="2015" name="PLoS ONE">
        <title>Comprehensive Evaluation of Toxoplasma gondii VEG and Neospora caninum LIV Genomes with Tachyzoite Stage Transcriptome and Proteome Defines Novel Transcript Features.</title>
        <authorList>
            <person name="Ramaprasad A."/>
            <person name="Mourier T."/>
            <person name="Naeem R."/>
            <person name="Malas T.B."/>
            <person name="Moussa E."/>
            <person name="Panigrahi A."/>
            <person name="Vermont S.J."/>
            <person name="Otto T.D."/>
            <person name="Wastling J."/>
            <person name="Pain A."/>
        </authorList>
    </citation>
    <scope>NUCLEOTIDE SEQUENCE</scope>
    <source>
        <strain evidence="1">VEG</strain>
    </source>
</reference>
<dbReference type="EMBL" id="LN714501">
    <property type="protein sequence ID" value="CEL77839.1"/>
    <property type="molecule type" value="Genomic_DNA"/>
</dbReference>